<dbReference type="Proteomes" id="UP000775213">
    <property type="component" value="Unassembled WGS sequence"/>
</dbReference>
<feature type="region of interest" description="Disordered" evidence="1">
    <location>
        <begin position="1"/>
        <end position="38"/>
    </location>
</feature>
<evidence type="ECO:0000256" key="1">
    <source>
        <dbReference type="SAM" id="MobiDB-lite"/>
    </source>
</evidence>
<organism evidence="2 3">
    <name type="scientific">Dendrobium chrysotoxum</name>
    <name type="common">Orchid</name>
    <dbReference type="NCBI Taxonomy" id="161865"/>
    <lineage>
        <taxon>Eukaryota</taxon>
        <taxon>Viridiplantae</taxon>
        <taxon>Streptophyta</taxon>
        <taxon>Embryophyta</taxon>
        <taxon>Tracheophyta</taxon>
        <taxon>Spermatophyta</taxon>
        <taxon>Magnoliopsida</taxon>
        <taxon>Liliopsida</taxon>
        <taxon>Asparagales</taxon>
        <taxon>Orchidaceae</taxon>
        <taxon>Epidendroideae</taxon>
        <taxon>Malaxideae</taxon>
        <taxon>Dendrobiinae</taxon>
        <taxon>Dendrobium</taxon>
    </lineage>
</organism>
<dbReference type="GO" id="GO:0000120">
    <property type="term" value="C:RNA polymerase I transcription regulator complex"/>
    <property type="evidence" value="ECO:0007669"/>
    <property type="project" value="InterPro"/>
</dbReference>
<dbReference type="PANTHER" id="PTHR36720:SF1">
    <property type="entry name" value="TAF RNA POLYMERASE I SUBUNIT A"/>
    <property type="match status" value="1"/>
</dbReference>
<evidence type="ECO:0000313" key="3">
    <source>
        <dbReference type="Proteomes" id="UP000775213"/>
    </source>
</evidence>
<reference evidence="2 3" key="1">
    <citation type="journal article" date="2021" name="Hortic Res">
        <title>Chromosome-scale assembly of the Dendrobium chrysotoxum genome enhances the understanding of orchid evolution.</title>
        <authorList>
            <person name="Zhang Y."/>
            <person name="Zhang G.Q."/>
            <person name="Zhang D."/>
            <person name="Liu X.D."/>
            <person name="Xu X.Y."/>
            <person name="Sun W.H."/>
            <person name="Yu X."/>
            <person name="Zhu X."/>
            <person name="Wang Z.W."/>
            <person name="Zhao X."/>
            <person name="Zhong W.Y."/>
            <person name="Chen H."/>
            <person name="Yin W.L."/>
            <person name="Huang T."/>
            <person name="Niu S.C."/>
            <person name="Liu Z.J."/>
        </authorList>
    </citation>
    <scope>NUCLEOTIDE SEQUENCE [LARGE SCALE GENOMIC DNA]</scope>
    <source>
        <strain evidence="2">Lindl</strain>
    </source>
</reference>
<keyword evidence="3" id="KW-1185">Reference proteome</keyword>
<dbReference type="Pfam" id="PF14929">
    <property type="entry name" value="TAF1_subA"/>
    <property type="match status" value="1"/>
</dbReference>
<protein>
    <submittedName>
        <fullName evidence="2">Uncharacterized protein</fullName>
    </submittedName>
</protein>
<evidence type="ECO:0000313" key="2">
    <source>
        <dbReference type="EMBL" id="KAH0465226.1"/>
    </source>
</evidence>
<dbReference type="AlphaFoldDB" id="A0AAV7H7U7"/>
<proteinExistence type="predicted"/>
<dbReference type="EMBL" id="JAGFBR010000006">
    <property type="protein sequence ID" value="KAH0465226.1"/>
    <property type="molecule type" value="Genomic_DNA"/>
</dbReference>
<dbReference type="GO" id="GO:0006360">
    <property type="term" value="P:transcription by RNA polymerase I"/>
    <property type="evidence" value="ECO:0007669"/>
    <property type="project" value="InterPro"/>
</dbReference>
<feature type="compositionally biased region" description="Basic and acidic residues" evidence="1">
    <location>
        <begin position="18"/>
        <end position="31"/>
    </location>
</feature>
<accession>A0AAV7H7U7</accession>
<dbReference type="InterPro" id="IPR039495">
    <property type="entry name" value="TAF1A"/>
</dbReference>
<sequence>MAKAAQPANSTARANASVRREPKTDEGHVNDQRCQASPKIAFENEEEELKTREAKPLAARAAASACLKLRMESGGHWMVRKKQLSAINRVNHRRLGRLLDRLAAGHQWREASAVLSTLFAGYPCYYSLSEGRKNFMIAMELQKRFCWNRNYHNLIKSTYEIWFGKLSFLKRGQAKIHLLQLELTLFYLTQGKFTEAHSHTRFLVTEEFRCEPFINLIHGLILYQLWYADLPEEMQIKGFDAQTSSDAFGLTLIDGFQETEIGESSNGHDAVDIENSKASFQCSSESSVGNEKIFMVGKYDAPRKNSVDAFNAQDHISQCDEEERGLPKNQDNFVNTSIYFAPGLDKILLPIQLKLLTEDPIQSILLYRKLANEKYRDAVKHLRRALHSTPPLLAALLPLIQLLLLGDQVHEAFVELDKSCHEFDSALPFRLKARLLQCFCSSEISTISSCYESALTRDPACNYSMERLIKMHKTGNYSVTPLVETLAKHLDAVDGKCSIWEEFASCFLELQTAMLFHREDSISANMGVVTDNVYCNRIPTMFTEGETGDTWRLRCRWWVSRHFGRSISLSEIQAGEWMLLQFKAACAIHLYGPNFEYVTDVLNSLTQQGNASQLSYLNIHIKNPMNLRDILAEL</sequence>
<dbReference type="PANTHER" id="PTHR36720">
    <property type="entry name" value="TAF RNA POLYMERASE I SUBUNIT A"/>
    <property type="match status" value="1"/>
</dbReference>
<gene>
    <name evidence="2" type="ORF">IEQ34_005329</name>
</gene>
<comment type="caution">
    <text evidence="2">The sequence shown here is derived from an EMBL/GenBank/DDBJ whole genome shotgun (WGS) entry which is preliminary data.</text>
</comment>
<name>A0AAV7H7U7_DENCH</name>